<dbReference type="Gene3D" id="2.130.10.10">
    <property type="entry name" value="YVTN repeat-like/Quinoprotein amine dehydrogenase"/>
    <property type="match status" value="1"/>
</dbReference>
<dbReference type="EMBL" id="CP036261">
    <property type="protein sequence ID" value="QDS87410.1"/>
    <property type="molecule type" value="Genomic_DNA"/>
</dbReference>
<dbReference type="AlphaFoldDB" id="A0A517LXR9"/>
<dbReference type="InterPro" id="IPR011047">
    <property type="entry name" value="Quinoprotein_ADH-like_sf"/>
</dbReference>
<dbReference type="InterPro" id="IPR018391">
    <property type="entry name" value="PQQ_b-propeller_rpt"/>
</dbReference>
<organism evidence="2 3">
    <name type="scientific">Rosistilla ulvae</name>
    <dbReference type="NCBI Taxonomy" id="1930277"/>
    <lineage>
        <taxon>Bacteria</taxon>
        <taxon>Pseudomonadati</taxon>
        <taxon>Planctomycetota</taxon>
        <taxon>Planctomycetia</taxon>
        <taxon>Pirellulales</taxon>
        <taxon>Pirellulaceae</taxon>
        <taxon>Rosistilla</taxon>
    </lineage>
</organism>
<proteinExistence type="predicted"/>
<protein>
    <submittedName>
        <fullName evidence="2">Outer membrane biogenesis protein BamB</fullName>
    </submittedName>
</protein>
<feature type="domain" description="Pyrrolo-quinoline quinone repeat" evidence="1">
    <location>
        <begin position="132"/>
        <end position="347"/>
    </location>
</feature>
<dbReference type="KEGG" id="ruv:EC9_15880"/>
<evidence type="ECO:0000259" key="1">
    <source>
        <dbReference type="Pfam" id="PF13360"/>
    </source>
</evidence>
<gene>
    <name evidence="2" type="ORF">EC9_15880</name>
</gene>
<evidence type="ECO:0000313" key="2">
    <source>
        <dbReference type="EMBL" id="QDS87410.1"/>
    </source>
</evidence>
<dbReference type="InterPro" id="IPR002372">
    <property type="entry name" value="PQQ_rpt_dom"/>
</dbReference>
<dbReference type="PANTHER" id="PTHR34512">
    <property type="entry name" value="CELL SURFACE PROTEIN"/>
    <property type="match status" value="1"/>
</dbReference>
<sequence length="421" mass="45668">MKICFSKTNQRSGFLAGGRRVPRLLLASLLWVPFCLVDAAADDWLAWRGPHRDGVSHESLPAEKLVADGLQVRWRGEVGTGFSSFVVADGNALTIGNSESVDTLFCFDAESGELNWRYSYDAPLDDRDFEGGPTSTPTVHEGRVYVLARQGDLFCLDLATGKVVWQKQIVDATNIRIPGWGFGGSPQVFGDRLLLTVGEAGVAVDLADGKLVWQSGDKEAGYASPVIFDWQGKTLAMFPSGRSFSAVDVATGEAIWQQRWLTSFGCNAADPIVHDGHSFLCSGYNRGCALLRLTDDDPEIVWKHKLMQNQMNGCVRICDALYGVDGDLEAEPTLKCIDWASGEVHWADDSIRPGAITATREHLIVLTTEGQLLLGSASTTGFEPLTELKVLQGKCWTVPVLANGSIYCRSASGSVVCVGMK</sequence>
<dbReference type="Proteomes" id="UP000319557">
    <property type="component" value="Chromosome"/>
</dbReference>
<dbReference type="SMART" id="SM00564">
    <property type="entry name" value="PQQ"/>
    <property type="match status" value="3"/>
</dbReference>
<dbReference type="RefSeq" id="WP_145343758.1">
    <property type="nucleotide sequence ID" value="NZ_CP036261.1"/>
</dbReference>
<evidence type="ECO:0000313" key="3">
    <source>
        <dbReference type="Proteomes" id="UP000319557"/>
    </source>
</evidence>
<dbReference type="Pfam" id="PF13360">
    <property type="entry name" value="PQQ_2"/>
    <property type="match status" value="1"/>
</dbReference>
<dbReference type="OrthoDB" id="9815737at2"/>
<name>A0A517LXR9_9BACT</name>
<keyword evidence="3" id="KW-1185">Reference proteome</keyword>
<dbReference type="PANTHER" id="PTHR34512:SF30">
    <property type="entry name" value="OUTER MEMBRANE PROTEIN ASSEMBLY FACTOR BAMB"/>
    <property type="match status" value="1"/>
</dbReference>
<dbReference type="InterPro" id="IPR015943">
    <property type="entry name" value="WD40/YVTN_repeat-like_dom_sf"/>
</dbReference>
<reference evidence="2 3" key="1">
    <citation type="submission" date="2019-02" db="EMBL/GenBank/DDBJ databases">
        <title>Deep-cultivation of Planctomycetes and their phenomic and genomic characterization uncovers novel biology.</title>
        <authorList>
            <person name="Wiegand S."/>
            <person name="Jogler M."/>
            <person name="Boedeker C."/>
            <person name="Pinto D."/>
            <person name="Vollmers J."/>
            <person name="Rivas-Marin E."/>
            <person name="Kohn T."/>
            <person name="Peeters S.H."/>
            <person name="Heuer A."/>
            <person name="Rast P."/>
            <person name="Oberbeckmann S."/>
            <person name="Bunk B."/>
            <person name="Jeske O."/>
            <person name="Meyerdierks A."/>
            <person name="Storesund J.E."/>
            <person name="Kallscheuer N."/>
            <person name="Luecker S."/>
            <person name="Lage O.M."/>
            <person name="Pohl T."/>
            <person name="Merkel B.J."/>
            <person name="Hornburger P."/>
            <person name="Mueller R.-W."/>
            <person name="Bruemmer F."/>
            <person name="Labrenz M."/>
            <person name="Spormann A.M."/>
            <person name="Op den Camp H."/>
            <person name="Overmann J."/>
            <person name="Amann R."/>
            <person name="Jetten M.S.M."/>
            <person name="Mascher T."/>
            <person name="Medema M.H."/>
            <person name="Devos D.P."/>
            <person name="Kaster A.-K."/>
            <person name="Ovreas L."/>
            <person name="Rohde M."/>
            <person name="Galperin M.Y."/>
            <person name="Jogler C."/>
        </authorList>
    </citation>
    <scope>NUCLEOTIDE SEQUENCE [LARGE SCALE GENOMIC DNA]</scope>
    <source>
        <strain evidence="2 3">EC9</strain>
    </source>
</reference>
<accession>A0A517LXR9</accession>
<dbReference type="SUPFAM" id="SSF50998">
    <property type="entry name" value="Quinoprotein alcohol dehydrogenase-like"/>
    <property type="match status" value="1"/>
</dbReference>